<accession>A0AB34LEC1</accession>
<protein>
    <submittedName>
        <fullName evidence="1">Uncharacterized protein</fullName>
    </submittedName>
</protein>
<dbReference type="Proteomes" id="UP000027850">
    <property type="component" value="Unassembled WGS sequence"/>
</dbReference>
<evidence type="ECO:0000313" key="1">
    <source>
        <dbReference type="EMBL" id="KDS36166.1"/>
    </source>
</evidence>
<reference evidence="1 2" key="1">
    <citation type="submission" date="2014-04" db="EMBL/GenBank/DDBJ databases">
        <authorList>
            <person name="Sears C."/>
            <person name="Carroll K."/>
            <person name="Sack B.R."/>
            <person name="Qadri F."/>
            <person name="Myers L.L."/>
            <person name="Chung G.-T."/>
            <person name="Escheverria P."/>
            <person name="Fraser C.M."/>
            <person name="Sadzewicz L."/>
            <person name="Shefchek K.A."/>
            <person name="Tallon L."/>
            <person name="Das S.P."/>
            <person name="Daugherty S."/>
            <person name="Mongodin E.F."/>
        </authorList>
    </citation>
    <scope>NUCLEOTIDE SEQUENCE [LARGE SCALE GENOMIC DNA]</scope>
    <source>
        <strain evidence="1 2">3776 D15 i</strain>
    </source>
</reference>
<gene>
    <name evidence="1" type="ORF">M091_1471</name>
</gene>
<dbReference type="AlphaFoldDB" id="A0AB34LEC1"/>
<dbReference type="EMBL" id="JNHK01000091">
    <property type="protein sequence ID" value="KDS36166.1"/>
    <property type="molecule type" value="Genomic_DNA"/>
</dbReference>
<proteinExistence type="predicted"/>
<name>A0AB34LEC1_PARDI</name>
<evidence type="ECO:0000313" key="2">
    <source>
        <dbReference type="Proteomes" id="UP000027850"/>
    </source>
</evidence>
<comment type="caution">
    <text evidence="1">The sequence shown here is derived from an EMBL/GenBank/DDBJ whole genome shotgun (WGS) entry which is preliminary data.</text>
</comment>
<organism evidence="1 2">
    <name type="scientific">Parabacteroides distasonis str. 3776 D15 i</name>
    <dbReference type="NCBI Taxonomy" id="1339342"/>
    <lineage>
        <taxon>Bacteria</taxon>
        <taxon>Pseudomonadati</taxon>
        <taxon>Bacteroidota</taxon>
        <taxon>Bacteroidia</taxon>
        <taxon>Bacteroidales</taxon>
        <taxon>Tannerellaceae</taxon>
        <taxon>Parabacteroides</taxon>
    </lineage>
</organism>
<sequence length="40" mass="4828">MKIVFKTIRNVLMRKDVNLCKQYIMGDLDKERMRQNGNNI</sequence>